<evidence type="ECO:0000256" key="2">
    <source>
        <dbReference type="ARBA" id="ARBA00023125"/>
    </source>
</evidence>
<dbReference type="InterPro" id="IPR050109">
    <property type="entry name" value="HTH-type_TetR-like_transc_reg"/>
</dbReference>
<accession>A0ABY9X6E0</accession>
<evidence type="ECO:0000259" key="5">
    <source>
        <dbReference type="PROSITE" id="PS50977"/>
    </source>
</evidence>
<dbReference type="PANTHER" id="PTHR30055">
    <property type="entry name" value="HTH-TYPE TRANSCRIPTIONAL REGULATOR RUTR"/>
    <property type="match status" value="1"/>
</dbReference>
<dbReference type="InterPro" id="IPR036271">
    <property type="entry name" value="Tet_transcr_reg_TetR-rel_C_sf"/>
</dbReference>
<dbReference type="SUPFAM" id="SSF48498">
    <property type="entry name" value="Tetracyclin repressor-like, C-terminal domain"/>
    <property type="match status" value="1"/>
</dbReference>
<dbReference type="RefSeq" id="WP_395810658.1">
    <property type="nucleotide sequence ID" value="NZ_CP043494.1"/>
</dbReference>
<feature type="DNA-binding region" description="H-T-H motif" evidence="4">
    <location>
        <begin position="37"/>
        <end position="56"/>
    </location>
</feature>
<feature type="domain" description="HTH tetR-type" evidence="5">
    <location>
        <begin position="14"/>
        <end position="74"/>
    </location>
</feature>
<dbReference type="InterPro" id="IPR025996">
    <property type="entry name" value="MT1864/Rv1816-like_C"/>
</dbReference>
<protein>
    <submittedName>
        <fullName evidence="6">TetR/AcrR family transcriptional regulator</fullName>
    </submittedName>
</protein>
<dbReference type="Pfam" id="PF13305">
    <property type="entry name" value="TetR_C_33"/>
    <property type="match status" value="1"/>
</dbReference>
<proteinExistence type="predicted"/>
<reference evidence="6 7" key="1">
    <citation type="submission" date="2019-08" db="EMBL/GenBank/DDBJ databases">
        <title>Archangium and Cystobacter genomes.</title>
        <authorList>
            <person name="Chen I.-C.K."/>
            <person name="Wielgoss S."/>
        </authorList>
    </citation>
    <scope>NUCLEOTIDE SEQUENCE [LARGE SCALE GENOMIC DNA]</scope>
    <source>
        <strain evidence="6 7">Cbm 6</strain>
    </source>
</reference>
<gene>
    <name evidence="6" type="ORF">F0U60_47630</name>
</gene>
<keyword evidence="2 4" id="KW-0238">DNA-binding</keyword>
<dbReference type="PANTHER" id="PTHR30055:SF243">
    <property type="entry name" value="HTH-TYPE TRANSCRIPTIONAL REGULATOR RV1816"/>
    <property type="match status" value="1"/>
</dbReference>
<dbReference type="PROSITE" id="PS50977">
    <property type="entry name" value="HTH_TETR_2"/>
    <property type="match status" value="1"/>
</dbReference>
<evidence type="ECO:0000256" key="1">
    <source>
        <dbReference type="ARBA" id="ARBA00023015"/>
    </source>
</evidence>
<dbReference type="SUPFAM" id="SSF46689">
    <property type="entry name" value="Homeodomain-like"/>
    <property type="match status" value="1"/>
</dbReference>
<dbReference type="Gene3D" id="1.10.357.10">
    <property type="entry name" value="Tetracycline Repressor, domain 2"/>
    <property type="match status" value="1"/>
</dbReference>
<dbReference type="Pfam" id="PF00440">
    <property type="entry name" value="TetR_N"/>
    <property type="match status" value="1"/>
</dbReference>
<dbReference type="EMBL" id="CP043494">
    <property type="protein sequence ID" value="WNG50957.1"/>
    <property type="molecule type" value="Genomic_DNA"/>
</dbReference>
<sequence length="236" mass="26146">MSQRPPSPRERYRVQTAEEAKRIASRQLAEGGPGAISLNAIAKEMGLTGPALYRYFASRDELLAELVTDAYNDLADVFQAAAEQEGAHSPRARLHALAEAYRRWALAQPHRYQLLFASSAGSGQLAPERTIPAAHRTMTFLFDTLVKLMSASPTTIEPQAALDRQLEQWAERRLGPKVQGLVARHGLLFWTRLHGLLSLELLGHFSVMGIDPTLLYAAEVDALIGGEETPRRPKKR</sequence>
<organism evidence="6 7">
    <name type="scientific">Archangium minus</name>
    <dbReference type="NCBI Taxonomy" id="83450"/>
    <lineage>
        <taxon>Bacteria</taxon>
        <taxon>Pseudomonadati</taxon>
        <taxon>Myxococcota</taxon>
        <taxon>Myxococcia</taxon>
        <taxon>Myxococcales</taxon>
        <taxon>Cystobacterineae</taxon>
        <taxon>Archangiaceae</taxon>
        <taxon>Archangium</taxon>
    </lineage>
</organism>
<keyword evidence="7" id="KW-1185">Reference proteome</keyword>
<evidence type="ECO:0000256" key="3">
    <source>
        <dbReference type="ARBA" id="ARBA00023163"/>
    </source>
</evidence>
<dbReference type="Proteomes" id="UP001611383">
    <property type="component" value="Chromosome"/>
</dbReference>
<evidence type="ECO:0000256" key="4">
    <source>
        <dbReference type="PROSITE-ProRule" id="PRU00335"/>
    </source>
</evidence>
<name>A0ABY9X6E0_9BACT</name>
<dbReference type="InterPro" id="IPR009057">
    <property type="entry name" value="Homeodomain-like_sf"/>
</dbReference>
<keyword evidence="3" id="KW-0804">Transcription</keyword>
<evidence type="ECO:0000313" key="6">
    <source>
        <dbReference type="EMBL" id="WNG50957.1"/>
    </source>
</evidence>
<dbReference type="InterPro" id="IPR001647">
    <property type="entry name" value="HTH_TetR"/>
</dbReference>
<keyword evidence="1" id="KW-0805">Transcription regulation</keyword>
<evidence type="ECO:0000313" key="7">
    <source>
        <dbReference type="Proteomes" id="UP001611383"/>
    </source>
</evidence>